<keyword evidence="6 10" id="KW-0675">Receptor</keyword>
<evidence type="ECO:0000256" key="4">
    <source>
        <dbReference type="ARBA" id="ARBA00022490"/>
    </source>
</evidence>
<dbReference type="Pfam" id="PF10604">
    <property type="entry name" value="Polyketide_cyc2"/>
    <property type="match status" value="1"/>
</dbReference>
<dbReference type="InterPro" id="IPR023393">
    <property type="entry name" value="START-like_dom_sf"/>
</dbReference>
<keyword evidence="9" id="KW-1185">Reference proteome</keyword>
<dbReference type="Gene3D" id="3.30.530.20">
    <property type="match status" value="1"/>
</dbReference>
<dbReference type="GO" id="GO:0005737">
    <property type="term" value="C:cytoplasm"/>
    <property type="evidence" value="ECO:0007669"/>
    <property type="project" value="UniProtKB-SubCell"/>
</dbReference>
<keyword evidence="8" id="KW-0650">Protein phosphatase inhibitor</keyword>
<evidence type="ECO:0000256" key="2">
    <source>
        <dbReference type="ARBA" id="ARBA00004496"/>
    </source>
</evidence>
<dbReference type="GO" id="GO:0004864">
    <property type="term" value="F:protein phosphatase inhibitor activity"/>
    <property type="evidence" value="ECO:0007669"/>
    <property type="project" value="UniProtKB-KW"/>
</dbReference>
<evidence type="ECO:0000256" key="6">
    <source>
        <dbReference type="ARBA" id="ARBA00023170"/>
    </source>
</evidence>
<keyword evidence="5" id="KW-0938">Abscisic acid signaling pathway</keyword>
<reference evidence="10" key="1">
    <citation type="submission" date="2025-08" db="UniProtKB">
        <authorList>
            <consortium name="RefSeq"/>
        </authorList>
    </citation>
    <scope>IDENTIFICATION</scope>
</reference>
<dbReference type="AlphaFoldDB" id="A0A6I9R3Z4"/>
<comment type="similarity">
    <text evidence="3">Belongs to the PYR/PYL/RCAR abscisic acid intracellular receptor family.</text>
</comment>
<proteinExistence type="inferred from homology"/>
<evidence type="ECO:0000256" key="8">
    <source>
        <dbReference type="ARBA" id="ARBA00023272"/>
    </source>
</evidence>
<evidence type="ECO:0000256" key="5">
    <source>
        <dbReference type="ARBA" id="ARBA00022682"/>
    </source>
</evidence>
<sequence length="199" mass="22228">MEKRDKKERSSYSIAMPLLPSSTPLSRMEEEMVDQYHNSVIGRGQCGSFHVQHVAAPAMVVWSVVRQFDRPDLYKRFVRTCALRAGDGRVPGSVREVCVVSGLPAETSMERLDELDDDRRIIRFTIVGGDHRLRNYRSTTTVHDGGSVGRAVVVESYVVDVPPGSTEEETCLFVDTIIRCNLRSLAHVAEKMTRSSSNG</sequence>
<dbReference type="SUPFAM" id="SSF55961">
    <property type="entry name" value="Bet v1-like"/>
    <property type="match status" value="1"/>
</dbReference>
<dbReference type="PANTHER" id="PTHR31213:SF82">
    <property type="entry name" value="ABSCISIC ACID RECEPTOR PYL11-RELATED"/>
    <property type="match status" value="1"/>
</dbReference>
<dbReference type="GO" id="GO:0005634">
    <property type="term" value="C:nucleus"/>
    <property type="evidence" value="ECO:0007669"/>
    <property type="project" value="UniProtKB-SubCell"/>
</dbReference>
<dbReference type="InterPro" id="IPR050279">
    <property type="entry name" value="Plant_def-hormone_signal"/>
</dbReference>
<dbReference type="GeneID" id="105044062"/>
<dbReference type="InterPro" id="IPR019587">
    <property type="entry name" value="Polyketide_cyclase/dehydratase"/>
</dbReference>
<dbReference type="GO" id="GO:0010427">
    <property type="term" value="F:abscisic acid binding"/>
    <property type="evidence" value="ECO:0007669"/>
    <property type="project" value="TreeGrafter"/>
</dbReference>
<dbReference type="InParanoid" id="A0A6I9R3Z4"/>
<keyword evidence="4" id="KW-0963">Cytoplasm</keyword>
<evidence type="ECO:0000313" key="10">
    <source>
        <dbReference type="RefSeq" id="XP_010920155.2"/>
    </source>
</evidence>
<name>A0A6I9R3Z4_ELAGV</name>
<gene>
    <name evidence="10" type="primary">LOC105044062</name>
</gene>
<dbReference type="RefSeq" id="XP_010920155.2">
    <property type="nucleotide sequence ID" value="XM_010921853.3"/>
</dbReference>
<keyword evidence="7" id="KW-0539">Nucleus</keyword>
<comment type="subcellular location">
    <subcellularLocation>
        <location evidence="2">Cytoplasm</location>
    </subcellularLocation>
    <subcellularLocation>
        <location evidence="1">Nucleus</location>
    </subcellularLocation>
</comment>
<evidence type="ECO:0000256" key="7">
    <source>
        <dbReference type="ARBA" id="ARBA00023242"/>
    </source>
</evidence>
<dbReference type="KEGG" id="egu:105044062"/>
<evidence type="ECO:0000313" key="9">
    <source>
        <dbReference type="Proteomes" id="UP000504607"/>
    </source>
</evidence>
<dbReference type="OrthoDB" id="4436220at2759"/>
<accession>A0A6I9R3Z4</accession>
<dbReference type="GO" id="GO:0038023">
    <property type="term" value="F:signaling receptor activity"/>
    <property type="evidence" value="ECO:0007669"/>
    <property type="project" value="TreeGrafter"/>
</dbReference>
<evidence type="ECO:0000256" key="1">
    <source>
        <dbReference type="ARBA" id="ARBA00004123"/>
    </source>
</evidence>
<organism evidence="9 10">
    <name type="scientific">Elaeis guineensis var. tenera</name>
    <name type="common">Oil palm</name>
    <dbReference type="NCBI Taxonomy" id="51953"/>
    <lineage>
        <taxon>Eukaryota</taxon>
        <taxon>Viridiplantae</taxon>
        <taxon>Streptophyta</taxon>
        <taxon>Embryophyta</taxon>
        <taxon>Tracheophyta</taxon>
        <taxon>Spermatophyta</taxon>
        <taxon>Magnoliopsida</taxon>
        <taxon>Liliopsida</taxon>
        <taxon>Arecaceae</taxon>
        <taxon>Arecoideae</taxon>
        <taxon>Cocoseae</taxon>
        <taxon>Elaeidinae</taxon>
        <taxon>Elaeis</taxon>
    </lineage>
</organism>
<evidence type="ECO:0000256" key="3">
    <source>
        <dbReference type="ARBA" id="ARBA00008594"/>
    </source>
</evidence>
<dbReference type="Proteomes" id="UP000504607">
    <property type="component" value="Chromosome 1"/>
</dbReference>
<dbReference type="PANTHER" id="PTHR31213">
    <property type="entry name" value="OS08G0374000 PROTEIN-RELATED"/>
    <property type="match status" value="1"/>
</dbReference>
<protein>
    <submittedName>
        <fullName evidence="10">Abscisic acid receptor PYL12</fullName>
    </submittedName>
</protein>
<dbReference type="CDD" id="cd07821">
    <property type="entry name" value="PYR_PYL_RCAR_like"/>
    <property type="match status" value="1"/>
</dbReference>
<dbReference type="GO" id="GO:0009738">
    <property type="term" value="P:abscisic acid-activated signaling pathway"/>
    <property type="evidence" value="ECO:0007669"/>
    <property type="project" value="UniProtKB-KW"/>
</dbReference>